<name>A0AAV7RZC5_PLEWA</name>
<evidence type="ECO:0000313" key="1">
    <source>
        <dbReference type="EMBL" id="KAJ1158144.1"/>
    </source>
</evidence>
<accession>A0AAV7RZC5</accession>
<keyword evidence="2" id="KW-1185">Reference proteome</keyword>
<protein>
    <submittedName>
        <fullName evidence="1">Uncharacterized protein</fullName>
    </submittedName>
</protein>
<dbReference type="AlphaFoldDB" id="A0AAV7RZC5"/>
<comment type="caution">
    <text evidence="1">The sequence shown here is derived from an EMBL/GenBank/DDBJ whole genome shotgun (WGS) entry which is preliminary data.</text>
</comment>
<evidence type="ECO:0000313" key="2">
    <source>
        <dbReference type="Proteomes" id="UP001066276"/>
    </source>
</evidence>
<dbReference type="EMBL" id="JANPWB010000009">
    <property type="protein sequence ID" value="KAJ1158144.1"/>
    <property type="molecule type" value="Genomic_DNA"/>
</dbReference>
<reference evidence="1" key="1">
    <citation type="journal article" date="2022" name="bioRxiv">
        <title>Sequencing and chromosome-scale assembly of the giantPleurodeles waltlgenome.</title>
        <authorList>
            <person name="Brown T."/>
            <person name="Elewa A."/>
            <person name="Iarovenko S."/>
            <person name="Subramanian E."/>
            <person name="Araus A.J."/>
            <person name="Petzold A."/>
            <person name="Susuki M."/>
            <person name="Suzuki K.-i.T."/>
            <person name="Hayashi T."/>
            <person name="Toyoda A."/>
            <person name="Oliveira C."/>
            <person name="Osipova E."/>
            <person name="Leigh N.D."/>
            <person name="Simon A."/>
            <person name="Yun M.H."/>
        </authorList>
    </citation>
    <scope>NUCLEOTIDE SEQUENCE</scope>
    <source>
        <strain evidence="1">20211129_DDA</strain>
        <tissue evidence="1">Liver</tissue>
    </source>
</reference>
<proteinExistence type="predicted"/>
<organism evidence="1 2">
    <name type="scientific">Pleurodeles waltl</name>
    <name type="common">Iberian ribbed newt</name>
    <dbReference type="NCBI Taxonomy" id="8319"/>
    <lineage>
        <taxon>Eukaryota</taxon>
        <taxon>Metazoa</taxon>
        <taxon>Chordata</taxon>
        <taxon>Craniata</taxon>
        <taxon>Vertebrata</taxon>
        <taxon>Euteleostomi</taxon>
        <taxon>Amphibia</taxon>
        <taxon>Batrachia</taxon>
        <taxon>Caudata</taxon>
        <taxon>Salamandroidea</taxon>
        <taxon>Salamandridae</taxon>
        <taxon>Pleurodelinae</taxon>
        <taxon>Pleurodeles</taxon>
    </lineage>
</organism>
<sequence length="125" mass="13711">MACKASALKEMSGLASLIGGNGATEKNIIESKHKNQDESVNGLEEGKWGSCEDGLRSLVTNAGSEAEAQLKKELSDFLFAVGTQGPNLQVVFRTLWRDAERQRVVSFSSWPLDCVQQCRHDLTVR</sequence>
<gene>
    <name evidence="1" type="ORF">NDU88_010838</name>
</gene>
<dbReference type="Proteomes" id="UP001066276">
    <property type="component" value="Chromosome 5"/>
</dbReference>